<feature type="transmembrane region" description="Helical" evidence="2">
    <location>
        <begin position="31"/>
        <end position="53"/>
    </location>
</feature>
<dbReference type="Proteomes" id="UP000317494">
    <property type="component" value="Unassembled WGS sequence"/>
</dbReference>
<gene>
    <name evidence="3" type="ORF">SeLEV6574_g05320</name>
    <name evidence="4" type="ORF">SeMB42_g02304</name>
</gene>
<reference evidence="5 6" key="1">
    <citation type="journal article" date="2019" name="Sci. Rep.">
        <title>Comparative genomics of chytrid fungi reveal insights into the obligate biotrophic and pathogenic lifestyle of Synchytrium endobioticum.</title>
        <authorList>
            <person name="van de Vossenberg B.T.L.H."/>
            <person name="Warris S."/>
            <person name="Nguyen H.D.T."/>
            <person name="van Gent-Pelzer M.P.E."/>
            <person name="Joly D.L."/>
            <person name="van de Geest H.C."/>
            <person name="Bonants P.J.M."/>
            <person name="Smith D.S."/>
            <person name="Levesque C.A."/>
            <person name="van der Lee T.A.J."/>
        </authorList>
    </citation>
    <scope>NUCLEOTIDE SEQUENCE [LARGE SCALE GENOMIC DNA]</scope>
    <source>
        <strain evidence="3 6">LEV6574</strain>
        <strain evidence="4 5">MB42</strain>
    </source>
</reference>
<dbReference type="VEuPathDB" id="FungiDB:SeMB42_g02304"/>
<evidence type="ECO:0000313" key="4">
    <source>
        <dbReference type="EMBL" id="TPX50313.1"/>
    </source>
</evidence>
<name>A0A507DFD6_9FUNG</name>
<protein>
    <submittedName>
        <fullName evidence="4">Uncharacterized protein</fullName>
    </submittedName>
</protein>
<dbReference type="Proteomes" id="UP000320475">
    <property type="component" value="Unassembled WGS sequence"/>
</dbReference>
<comment type="caution">
    <text evidence="4">The sequence shown here is derived from an EMBL/GenBank/DDBJ whole genome shotgun (WGS) entry which is preliminary data.</text>
</comment>
<dbReference type="AlphaFoldDB" id="A0A507DFD6"/>
<sequence>MITLASNSSSNFMESPKTVATSNRLTDTVSLSLSSFIFGLLVAWTLHLIARSCFLLRDNGWKPIFILNVLQTFMMLLKTLFAATYAITDDLPCYPRGMLTSAPVSLANEMVFIILLLTLLVFTPYKRFCCGVFIITLSAHLGVTLAGVLTAVRGRNSDNRCFDLYGPFFKHQYTLEGFLELFTLVMLFDGLRRQTRGATFLSRTESILNEIKSNSELRVFLVMVVIAIKILHSWLSNGGFTIGVYNSLTFTHALDIARSHVCCWSLASLKKRLQAKQSTDNSNHTLKRHASAPFAKMMSMVDIGPTTHSASDLKSLAPSPSRTEMSRPDSIRVD</sequence>
<feature type="compositionally biased region" description="Polar residues" evidence="1">
    <location>
        <begin position="308"/>
        <end position="323"/>
    </location>
</feature>
<feature type="transmembrane region" description="Helical" evidence="2">
    <location>
        <begin position="132"/>
        <end position="152"/>
    </location>
</feature>
<keyword evidence="5" id="KW-1185">Reference proteome</keyword>
<keyword evidence="2" id="KW-1133">Transmembrane helix</keyword>
<evidence type="ECO:0000313" key="6">
    <source>
        <dbReference type="Proteomes" id="UP000320475"/>
    </source>
</evidence>
<feature type="region of interest" description="Disordered" evidence="1">
    <location>
        <begin position="308"/>
        <end position="334"/>
    </location>
</feature>
<feature type="transmembrane region" description="Helical" evidence="2">
    <location>
        <begin position="107"/>
        <end position="125"/>
    </location>
</feature>
<keyword evidence="2" id="KW-0472">Membrane</keyword>
<evidence type="ECO:0000313" key="3">
    <source>
        <dbReference type="EMBL" id="TPX42950.1"/>
    </source>
</evidence>
<accession>A0A507DFD6</accession>
<dbReference type="EMBL" id="QEAM01000245">
    <property type="protein sequence ID" value="TPX42950.1"/>
    <property type="molecule type" value="Genomic_DNA"/>
</dbReference>
<dbReference type="OrthoDB" id="2140419at2759"/>
<organism evidence="4 5">
    <name type="scientific">Synchytrium endobioticum</name>
    <dbReference type="NCBI Taxonomy" id="286115"/>
    <lineage>
        <taxon>Eukaryota</taxon>
        <taxon>Fungi</taxon>
        <taxon>Fungi incertae sedis</taxon>
        <taxon>Chytridiomycota</taxon>
        <taxon>Chytridiomycota incertae sedis</taxon>
        <taxon>Chytridiomycetes</taxon>
        <taxon>Synchytriales</taxon>
        <taxon>Synchytriaceae</taxon>
        <taxon>Synchytrium</taxon>
    </lineage>
</organism>
<proteinExistence type="predicted"/>
<feature type="compositionally biased region" description="Basic and acidic residues" evidence="1">
    <location>
        <begin position="324"/>
        <end position="334"/>
    </location>
</feature>
<evidence type="ECO:0000256" key="1">
    <source>
        <dbReference type="SAM" id="MobiDB-lite"/>
    </source>
</evidence>
<feature type="transmembrane region" description="Helical" evidence="2">
    <location>
        <begin position="65"/>
        <end position="87"/>
    </location>
</feature>
<dbReference type="EMBL" id="QEAN01000069">
    <property type="protein sequence ID" value="TPX50313.1"/>
    <property type="molecule type" value="Genomic_DNA"/>
</dbReference>
<evidence type="ECO:0000256" key="2">
    <source>
        <dbReference type="SAM" id="Phobius"/>
    </source>
</evidence>
<keyword evidence="2" id="KW-0812">Transmembrane</keyword>
<evidence type="ECO:0000313" key="5">
    <source>
        <dbReference type="Proteomes" id="UP000317494"/>
    </source>
</evidence>